<gene>
    <name evidence="2" type="ORF">JOL62DRAFT_580585</name>
</gene>
<organism evidence="2 3">
    <name type="scientific">Phyllosticta paracitricarpa</name>
    <dbReference type="NCBI Taxonomy" id="2016321"/>
    <lineage>
        <taxon>Eukaryota</taxon>
        <taxon>Fungi</taxon>
        <taxon>Dikarya</taxon>
        <taxon>Ascomycota</taxon>
        <taxon>Pezizomycotina</taxon>
        <taxon>Dothideomycetes</taxon>
        <taxon>Dothideomycetes incertae sedis</taxon>
        <taxon>Botryosphaeriales</taxon>
        <taxon>Phyllostictaceae</taxon>
        <taxon>Phyllosticta</taxon>
    </lineage>
</organism>
<sequence length="92" mass="10330">MKNAPRPSVCQLISRFFALLSSLCLFIQERIEMAICYLLFLPCHLPPATCFTLANPPDQHSNMHGPPVRAHLGWVVLGCCLCVFWLSVWVCG</sequence>
<proteinExistence type="predicted"/>
<keyword evidence="1" id="KW-0472">Membrane</keyword>
<evidence type="ECO:0000313" key="2">
    <source>
        <dbReference type="EMBL" id="KAK7608736.1"/>
    </source>
</evidence>
<keyword evidence="3" id="KW-1185">Reference proteome</keyword>
<accession>A0ABR1N0I9</accession>
<feature type="transmembrane region" description="Helical" evidence="1">
    <location>
        <begin position="35"/>
        <end position="54"/>
    </location>
</feature>
<keyword evidence="1" id="KW-0812">Transmembrane</keyword>
<comment type="caution">
    <text evidence="2">The sequence shown here is derived from an EMBL/GenBank/DDBJ whole genome shotgun (WGS) entry which is preliminary data.</text>
</comment>
<dbReference type="EMBL" id="JBBPBF010000027">
    <property type="protein sequence ID" value="KAK7608736.1"/>
    <property type="molecule type" value="Genomic_DNA"/>
</dbReference>
<protein>
    <submittedName>
        <fullName evidence="2">Uncharacterized protein</fullName>
    </submittedName>
</protein>
<dbReference type="Proteomes" id="UP001367316">
    <property type="component" value="Unassembled WGS sequence"/>
</dbReference>
<evidence type="ECO:0000313" key="3">
    <source>
        <dbReference type="Proteomes" id="UP001367316"/>
    </source>
</evidence>
<evidence type="ECO:0000256" key="1">
    <source>
        <dbReference type="SAM" id="Phobius"/>
    </source>
</evidence>
<feature type="transmembrane region" description="Helical" evidence="1">
    <location>
        <begin position="74"/>
        <end position="91"/>
    </location>
</feature>
<reference evidence="2 3" key="1">
    <citation type="submission" date="2024-04" db="EMBL/GenBank/DDBJ databases">
        <title>Phyllosticta paracitricarpa is synonymous to the EU quarantine fungus P. citricarpa based on phylogenomic analyses.</title>
        <authorList>
            <consortium name="Lawrence Berkeley National Laboratory"/>
            <person name="Van ingen-buijs V.A."/>
            <person name="Van westerhoven A.C."/>
            <person name="Haridas S."/>
            <person name="Skiadas P."/>
            <person name="Martin F."/>
            <person name="Groenewald J.Z."/>
            <person name="Crous P.W."/>
            <person name="Seidl M.F."/>
        </authorList>
    </citation>
    <scope>NUCLEOTIDE SEQUENCE [LARGE SCALE GENOMIC DNA]</scope>
    <source>
        <strain evidence="2 3">CBS 141358</strain>
    </source>
</reference>
<name>A0ABR1N0I9_9PEZI</name>
<keyword evidence="1" id="KW-1133">Transmembrane helix</keyword>